<reference evidence="3" key="1">
    <citation type="journal article" date="2023" name="Mol. Biol. Evol.">
        <title>Third-Generation Sequencing Reveals the Adaptive Role of the Epigenome in Three Deep-Sea Polychaetes.</title>
        <authorList>
            <person name="Perez M."/>
            <person name="Aroh O."/>
            <person name="Sun Y."/>
            <person name="Lan Y."/>
            <person name="Juniper S.K."/>
            <person name="Young C.R."/>
            <person name="Angers B."/>
            <person name="Qian P.Y."/>
        </authorList>
    </citation>
    <scope>NUCLEOTIDE SEQUENCE</scope>
    <source>
        <strain evidence="3">R07B-5</strain>
    </source>
</reference>
<dbReference type="AlphaFoldDB" id="A0AAD9NQV5"/>
<dbReference type="Proteomes" id="UP001209878">
    <property type="component" value="Unassembled WGS sequence"/>
</dbReference>
<comment type="caution">
    <text evidence="3">The sequence shown here is derived from an EMBL/GenBank/DDBJ whole genome shotgun (WGS) entry which is preliminary data.</text>
</comment>
<name>A0AAD9NQV5_RIDPI</name>
<dbReference type="PROSITE" id="PS50878">
    <property type="entry name" value="RT_POL"/>
    <property type="match status" value="1"/>
</dbReference>
<dbReference type="Pfam" id="PF00078">
    <property type="entry name" value="RVT_1"/>
    <property type="match status" value="1"/>
</dbReference>
<feature type="region of interest" description="Disordered" evidence="1">
    <location>
        <begin position="456"/>
        <end position="476"/>
    </location>
</feature>
<sequence>MGGEGKPNTRRGMGGFYNGLKEVWGPKKKGHVQQKSTDGMETFSDSKRVVARWSEHFQKLPNVPGDIDHEALDNIPQRITKTRFDEIPTMAEMARAIAGLKGGKALGGDEIPAEVWKHGEDNLFNRLHQLITNAWEAFDTVGRTGLVQLLRKYGCPEKFTIMIEALHTGMMANVSAGREVSDSFSVTNGVKQGGILAPTLFSVFLSAMLDEAFRDMGHGVDIQSRQSADLFNVAHFRATTKTTRILMRELLFANDSALVAHSTEEMQKIVNAYSDASTKMFGLKINIKKTEVLYQPNTTRTREEDIMVDGNNLNSVLEFTYLGSTISSNGCIDDKIQRRMAKASASFGRLRQRLWNNHHVSIRVKGRIYRAIVQFTLLYGTEAWTVYRPQVKKLHPFMMRHLRSIMRITWMDNVKNKDILERTESPVNWTRDEVVTRQATKADSLLLNVVWSQKERAPSSPVQGYHQEKPEAERHKDRLIDITLTAER</sequence>
<proteinExistence type="predicted"/>
<dbReference type="PANTHER" id="PTHR47027:SF20">
    <property type="entry name" value="REVERSE TRANSCRIPTASE-LIKE PROTEIN WITH RNA-DIRECTED DNA POLYMERASE DOMAIN"/>
    <property type="match status" value="1"/>
</dbReference>
<protein>
    <recommendedName>
        <fullName evidence="2">Reverse transcriptase domain-containing protein</fullName>
    </recommendedName>
</protein>
<feature type="domain" description="Reverse transcriptase" evidence="2">
    <location>
        <begin position="1"/>
        <end position="326"/>
    </location>
</feature>
<dbReference type="InterPro" id="IPR000477">
    <property type="entry name" value="RT_dom"/>
</dbReference>
<keyword evidence="4" id="KW-1185">Reference proteome</keyword>
<accession>A0AAD9NQV5</accession>
<feature type="compositionally biased region" description="Basic and acidic residues" evidence="1">
    <location>
        <begin position="466"/>
        <end position="476"/>
    </location>
</feature>
<dbReference type="EMBL" id="JAODUO010000611">
    <property type="protein sequence ID" value="KAK2177236.1"/>
    <property type="molecule type" value="Genomic_DNA"/>
</dbReference>
<evidence type="ECO:0000313" key="3">
    <source>
        <dbReference type="EMBL" id="KAK2177236.1"/>
    </source>
</evidence>
<evidence type="ECO:0000259" key="2">
    <source>
        <dbReference type="PROSITE" id="PS50878"/>
    </source>
</evidence>
<organism evidence="3 4">
    <name type="scientific">Ridgeia piscesae</name>
    <name type="common">Tubeworm</name>
    <dbReference type="NCBI Taxonomy" id="27915"/>
    <lineage>
        <taxon>Eukaryota</taxon>
        <taxon>Metazoa</taxon>
        <taxon>Spiralia</taxon>
        <taxon>Lophotrochozoa</taxon>
        <taxon>Annelida</taxon>
        <taxon>Polychaeta</taxon>
        <taxon>Sedentaria</taxon>
        <taxon>Canalipalpata</taxon>
        <taxon>Sabellida</taxon>
        <taxon>Siboglinidae</taxon>
        <taxon>Ridgeia</taxon>
    </lineage>
</organism>
<dbReference type="PANTHER" id="PTHR47027">
    <property type="entry name" value="REVERSE TRANSCRIPTASE DOMAIN-CONTAINING PROTEIN"/>
    <property type="match status" value="1"/>
</dbReference>
<gene>
    <name evidence="3" type="ORF">NP493_611g00010</name>
</gene>
<evidence type="ECO:0000256" key="1">
    <source>
        <dbReference type="SAM" id="MobiDB-lite"/>
    </source>
</evidence>
<evidence type="ECO:0000313" key="4">
    <source>
        <dbReference type="Proteomes" id="UP001209878"/>
    </source>
</evidence>